<dbReference type="EMBL" id="LR797416">
    <property type="protein sequence ID" value="CAB4214750.1"/>
    <property type="molecule type" value="Genomic_DNA"/>
</dbReference>
<protein>
    <submittedName>
        <fullName evidence="1">Uncharacterized protein</fullName>
    </submittedName>
</protein>
<evidence type="ECO:0000313" key="5">
    <source>
        <dbReference type="EMBL" id="CAB4214750.1"/>
    </source>
</evidence>
<dbReference type="EMBL" id="LR797322">
    <property type="protein sequence ID" value="CAB4202261.1"/>
    <property type="molecule type" value="Genomic_DNA"/>
</dbReference>
<accession>A0A6J5N0B1</accession>
<reference evidence="1" key="1">
    <citation type="submission" date="2020-04" db="EMBL/GenBank/DDBJ databases">
        <authorList>
            <person name="Chiriac C."/>
            <person name="Salcher M."/>
            <person name="Ghai R."/>
            <person name="Kavagutti S V."/>
        </authorList>
    </citation>
    <scope>NUCLEOTIDE SEQUENCE</scope>
</reference>
<evidence type="ECO:0000313" key="1">
    <source>
        <dbReference type="EMBL" id="CAB4152168.1"/>
    </source>
</evidence>
<evidence type="ECO:0000313" key="3">
    <source>
        <dbReference type="EMBL" id="CAB4183645.1"/>
    </source>
</evidence>
<proteinExistence type="predicted"/>
<evidence type="ECO:0000313" key="2">
    <source>
        <dbReference type="EMBL" id="CAB4172696.1"/>
    </source>
</evidence>
<name>A0A6J5N0B1_9CAUD</name>
<dbReference type="EMBL" id="LR798399">
    <property type="protein sequence ID" value="CAB5229302.1"/>
    <property type="molecule type" value="Genomic_DNA"/>
</dbReference>
<dbReference type="EMBL" id="LR797047">
    <property type="protein sequence ID" value="CAB4183645.1"/>
    <property type="molecule type" value="Genomic_DNA"/>
</dbReference>
<organism evidence="1">
    <name type="scientific">uncultured Caudovirales phage</name>
    <dbReference type="NCBI Taxonomy" id="2100421"/>
    <lineage>
        <taxon>Viruses</taxon>
        <taxon>Duplodnaviria</taxon>
        <taxon>Heunggongvirae</taxon>
        <taxon>Uroviricota</taxon>
        <taxon>Caudoviricetes</taxon>
        <taxon>Peduoviridae</taxon>
        <taxon>Maltschvirus</taxon>
        <taxon>Maltschvirus maltsch</taxon>
    </lineage>
</organism>
<evidence type="ECO:0000313" key="4">
    <source>
        <dbReference type="EMBL" id="CAB4202261.1"/>
    </source>
</evidence>
<gene>
    <name evidence="3" type="ORF">UFOVP1104_51</name>
    <name evidence="4" type="ORF">UFOVP1371_3</name>
    <name evidence="5" type="ORF">UFOVP1468_11</name>
    <name evidence="6" type="ORF">UFOVP1555_22</name>
    <name evidence="1" type="ORF">UFOVP596_55</name>
    <name evidence="2" type="ORF">UFOVP938_50</name>
</gene>
<sequence length="58" mass="6921">MIDYSESLIAIKQYRKKAHDLILKRDYLSAFEALDQIQIASSHAKEWVKHQYQLENNK</sequence>
<dbReference type="EMBL" id="LR796883">
    <property type="protein sequence ID" value="CAB4172696.1"/>
    <property type="molecule type" value="Genomic_DNA"/>
</dbReference>
<dbReference type="EMBL" id="LR796570">
    <property type="protein sequence ID" value="CAB4152168.1"/>
    <property type="molecule type" value="Genomic_DNA"/>
</dbReference>
<evidence type="ECO:0000313" key="6">
    <source>
        <dbReference type="EMBL" id="CAB5229302.1"/>
    </source>
</evidence>